<comment type="similarity">
    <text evidence="2">Belongs to the DcuA/DcuB transporter (TC 2.A.13.1) family.</text>
</comment>
<feature type="transmembrane region" description="Helical" evidence="9">
    <location>
        <begin position="283"/>
        <end position="304"/>
    </location>
</feature>
<dbReference type="GO" id="GO:0015556">
    <property type="term" value="F:C4-dicarboxylate transmembrane transporter activity"/>
    <property type="evidence" value="ECO:0007669"/>
    <property type="project" value="InterPro"/>
</dbReference>
<evidence type="ECO:0000256" key="7">
    <source>
        <dbReference type="ARBA" id="ARBA00022989"/>
    </source>
</evidence>
<evidence type="ECO:0000256" key="9">
    <source>
        <dbReference type="SAM" id="Phobius"/>
    </source>
</evidence>
<keyword evidence="4" id="KW-1003">Cell membrane</keyword>
<dbReference type="PANTHER" id="PTHR36106:SF3">
    <property type="entry name" value="ANAEROBIC C4-DICARBOXYLATE TRANSPORTER DCUB"/>
    <property type="match status" value="1"/>
</dbReference>
<accession>A0A3G6J1Z5</accession>
<dbReference type="PIRSF" id="PIRSF004539">
    <property type="entry name" value="C4-dicrbxl_trns"/>
    <property type="match status" value="1"/>
</dbReference>
<keyword evidence="11" id="KW-1185">Reference proteome</keyword>
<dbReference type="InterPro" id="IPR004668">
    <property type="entry name" value="Anaer_Dcu_memb_transpt"/>
</dbReference>
<keyword evidence="5" id="KW-0997">Cell inner membrane</keyword>
<organism evidence="10 11">
    <name type="scientific">Corynebacterium pseudopelargi</name>
    <dbReference type="NCBI Taxonomy" id="2080757"/>
    <lineage>
        <taxon>Bacteria</taxon>
        <taxon>Bacillati</taxon>
        <taxon>Actinomycetota</taxon>
        <taxon>Actinomycetes</taxon>
        <taxon>Mycobacteriales</taxon>
        <taxon>Corynebacteriaceae</taxon>
        <taxon>Corynebacterium</taxon>
    </lineage>
</organism>
<dbReference type="RefSeq" id="WP_123961017.1">
    <property type="nucleotide sequence ID" value="NZ_CP033898.1"/>
</dbReference>
<dbReference type="NCBIfam" id="TIGR00770">
    <property type="entry name" value="Dcu"/>
    <property type="match status" value="1"/>
</dbReference>
<dbReference type="NCBIfam" id="NF009136">
    <property type="entry name" value="PRK12489.1"/>
    <property type="match status" value="1"/>
</dbReference>
<evidence type="ECO:0000256" key="6">
    <source>
        <dbReference type="ARBA" id="ARBA00022692"/>
    </source>
</evidence>
<evidence type="ECO:0000256" key="5">
    <source>
        <dbReference type="ARBA" id="ARBA00022519"/>
    </source>
</evidence>
<keyword evidence="6 9" id="KW-0812">Transmembrane</keyword>
<feature type="transmembrane region" description="Helical" evidence="9">
    <location>
        <begin position="379"/>
        <end position="407"/>
    </location>
</feature>
<name>A0A3G6J1Z5_9CORY</name>
<evidence type="ECO:0000313" key="11">
    <source>
        <dbReference type="Proteomes" id="UP000271426"/>
    </source>
</evidence>
<dbReference type="PANTHER" id="PTHR36106">
    <property type="entry name" value="ANAEROBIC C4-DICARBOXYLATE TRANSPORTER DCUB"/>
    <property type="match status" value="1"/>
</dbReference>
<evidence type="ECO:0000313" key="10">
    <source>
        <dbReference type="EMBL" id="AZA10164.1"/>
    </source>
</evidence>
<feature type="transmembrane region" description="Helical" evidence="9">
    <location>
        <begin position="438"/>
        <end position="461"/>
    </location>
</feature>
<proteinExistence type="inferred from homology"/>
<keyword evidence="3" id="KW-0813">Transport</keyword>
<dbReference type="Pfam" id="PF03605">
    <property type="entry name" value="DcuA_DcuB"/>
    <property type="match status" value="1"/>
</dbReference>
<comment type="subcellular location">
    <subcellularLocation>
        <location evidence="1">Cell inner membrane</location>
        <topology evidence="1">Multi-pass membrane protein</topology>
    </subcellularLocation>
</comment>
<feature type="transmembrane region" description="Helical" evidence="9">
    <location>
        <begin position="355"/>
        <end position="372"/>
    </location>
</feature>
<protein>
    <submittedName>
        <fullName evidence="10">Anaerobic C4-dicarboxylate transporter DcuB</fullName>
    </submittedName>
</protein>
<feature type="transmembrane region" description="Helical" evidence="9">
    <location>
        <begin position="316"/>
        <end position="335"/>
    </location>
</feature>
<feature type="transmembrane region" description="Helical" evidence="9">
    <location>
        <begin position="251"/>
        <end position="271"/>
    </location>
</feature>
<feature type="transmembrane region" description="Helical" evidence="9">
    <location>
        <begin position="12"/>
        <end position="28"/>
    </location>
</feature>
<reference evidence="10 11" key="1">
    <citation type="submission" date="2018-11" db="EMBL/GenBank/DDBJ databases">
        <authorList>
            <person name="Kleinhagauer T."/>
            <person name="Glaeser S.P."/>
            <person name="Spergser J."/>
            <person name="Ruckert C."/>
            <person name="Kaempfer P."/>
            <person name="Busse H.-J."/>
        </authorList>
    </citation>
    <scope>NUCLEOTIDE SEQUENCE [LARGE SCALE GENOMIC DNA]</scope>
    <source>
        <strain evidence="10 11">812CH</strain>
    </source>
</reference>
<dbReference type="EMBL" id="CP033898">
    <property type="protein sequence ID" value="AZA10164.1"/>
    <property type="molecule type" value="Genomic_DNA"/>
</dbReference>
<evidence type="ECO:0000256" key="2">
    <source>
        <dbReference type="ARBA" id="ARBA00006413"/>
    </source>
</evidence>
<evidence type="ECO:0000256" key="8">
    <source>
        <dbReference type="ARBA" id="ARBA00023136"/>
    </source>
</evidence>
<evidence type="ECO:0000256" key="3">
    <source>
        <dbReference type="ARBA" id="ARBA00022448"/>
    </source>
</evidence>
<gene>
    <name evidence="10" type="primary">dcuB</name>
    <name evidence="10" type="ORF">CPPEL_10330</name>
</gene>
<feature type="transmembrane region" description="Helical" evidence="9">
    <location>
        <begin position="99"/>
        <end position="128"/>
    </location>
</feature>
<feature type="transmembrane region" description="Helical" evidence="9">
    <location>
        <begin position="183"/>
        <end position="204"/>
    </location>
</feature>
<keyword evidence="7 9" id="KW-1133">Transmembrane helix</keyword>
<feature type="transmembrane region" description="Helical" evidence="9">
    <location>
        <begin position="34"/>
        <end position="53"/>
    </location>
</feature>
<keyword evidence="8 9" id="KW-0472">Membrane</keyword>
<dbReference type="NCBIfam" id="NF006927">
    <property type="entry name" value="PRK09412.1"/>
    <property type="match status" value="1"/>
</dbReference>
<evidence type="ECO:0000256" key="1">
    <source>
        <dbReference type="ARBA" id="ARBA00004429"/>
    </source>
</evidence>
<sequence length="462" mass="48668">MLSGILDPTSGVAILLQIAVILFCLLLGTRYGGLGLGLISGFGLMVMVFVFGLAPGEPPISVMLTIIAVIGCASTLQQAGGLDVMMQFAEKLLRKKPSMVTILAPLTTWTLTVLCGTGHVVYTMFPIIEDIALKKGIRPERPMAVSSTAAQMGITASPVSVATVSLASILAEHAGVIESSFSIPQILSVALPASLSGVLLAALWSMRRGKDLDKDPEFQAKLKDPEFKQAVYGNSSTLIGQSFPKGAYRSMYIFFGAIAVVVILGAFEFLRPSFPTEDGQMKALSMNLVIQMIMLVAGAIILIFCGTDKNKIANTAVFKAGMTAVFSVFGVAWMADTFFGTHIDALKASLGDVVAQAPWMYAIVLLIVSKLVNSQAAALVAIAPLGLSLGVDPAVVVGFYGAAYGYWILPTYPSDLACIGFDPTGTTKIGKYVINHSFLIPGAICVFTSCVVGSLLAQLFLA</sequence>
<dbReference type="AlphaFoldDB" id="A0A3G6J1Z5"/>
<dbReference type="KEGG" id="cpso:CPPEL_10330"/>
<dbReference type="OrthoDB" id="9770910at2"/>
<evidence type="ECO:0000256" key="4">
    <source>
        <dbReference type="ARBA" id="ARBA00022475"/>
    </source>
</evidence>
<dbReference type="GO" id="GO:0005886">
    <property type="term" value="C:plasma membrane"/>
    <property type="evidence" value="ECO:0007669"/>
    <property type="project" value="UniProtKB-SubCell"/>
</dbReference>
<feature type="transmembrane region" description="Helical" evidence="9">
    <location>
        <begin position="60"/>
        <end position="79"/>
    </location>
</feature>
<dbReference type="Proteomes" id="UP000271426">
    <property type="component" value="Chromosome"/>
</dbReference>